<evidence type="ECO:0000313" key="1">
    <source>
        <dbReference type="EMBL" id="MCI44421.1"/>
    </source>
</evidence>
<comment type="caution">
    <text evidence="1">The sequence shown here is derived from an EMBL/GenBank/DDBJ whole genome shotgun (WGS) entry which is preliminary data.</text>
</comment>
<reference evidence="1 2" key="1">
    <citation type="journal article" date="2018" name="Front. Plant Sci.">
        <title>Red Clover (Trifolium pratense) and Zigzag Clover (T. medium) - A Picture of Genomic Similarities and Differences.</title>
        <authorList>
            <person name="Dluhosova J."/>
            <person name="Istvanek J."/>
            <person name="Nedelnik J."/>
            <person name="Repkova J."/>
        </authorList>
    </citation>
    <scope>NUCLEOTIDE SEQUENCE [LARGE SCALE GENOMIC DNA]</scope>
    <source>
        <strain evidence="2">cv. 10/8</strain>
        <tissue evidence="1">Leaf</tissue>
    </source>
</reference>
<protein>
    <submittedName>
        <fullName evidence="1">Uncharacterized protein</fullName>
    </submittedName>
</protein>
<name>A0A392S699_9FABA</name>
<feature type="non-terminal residue" evidence="1">
    <location>
        <position position="1"/>
    </location>
</feature>
<dbReference type="EMBL" id="LXQA010330393">
    <property type="protein sequence ID" value="MCI44421.1"/>
    <property type="molecule type" value="Genomic_DNA"/>
</dbReference>
<dbReference type="AlphaFoldDB" id="A0A392S699"/>
<dbReference type="Proteomes" id="UP000265520">
    <property type="component" value="Unassembled WGS sequence"/>
</dbReference>
<feature type="non-terminal residue" evidence="1">
    <location>
        <position position="75"/>
    </location>
</feature>
<organism evidence="1 2">
    <name type="scientific">Trifolium medium</name>
    <dbReference type="NCBI Taxonomy" id="97028"/>
    <lineage>
        <taxon>Eukaryota</taxon>
        <taxon>Viridiplantae</taxon>
        <taxon>Streptophyta</taxon>
        <taxon>Embryophyta</taxon>
        <taxon>Tracheophyta</taxon>
        <taxon>Spermatophyta</taxon>
        <taxon>Magnoliopsida</taxon>
        <taxon>eudicotyledons</taxon>
        <taxon>Gunneridae</taxon>
        <taxon>Pentapetalae</taxon>
        <taxon>rosids</taxon>
        <taxon>fabids</taxon>
        <taxon>Fabales</taxon>
        <taxon>Fabaceae</taxon>
        <taxon>Papilionoideae</taxon>
        <taxon>50 kb inversion clade</taxon>
        <taxon>NPAAA clade</taxon>
        <taxon>Hologalegina</taxon>
        <taxon>IRL clade</taxon>
        <taxon>Trifolieae</taxon>
        <taxon>Trifolium</taxon>
    </lineage>
</organism>
<evidence type="ECO:0000313" key="2">
    <source>
        <dbReference type="Proteomes" id="UP000265520"/>
    </source>
</evidence>
<sequence length="75" mass="7918">AMRMFLSSVSSLSLSVVVFRFIFAGSSGLCSSLVPAVFLYSFFLEFAPEIRGDGWGLAGVRPSTSASGGAEAMTW</sequence>
<accession>A0A392S699</accession>
<proteinExistence type="predicted"/>
<keyword evidence="2" id="KW-1185">Reference proteome</keyword>